<evidence type="ECO:0000256" key="6">
    <source>
        <dbReference type="ARBA" id="ARBA00022723"/>
    </source>
</evidence>
<dbReference type="PANTHER" id="PTHR43782:SF3">
    <property type="entry name" value="ARGINASE"/>
    <property type="match status" value="1"/>
</dbReference>
<evidence type="ECO:0000256" key="11">
    <source>
        <dbReference type="RuleBase" id="RU361159"/>
    </source>
</evidence>
<dbReference type="GO" id="GO:0030145">
    <property type="term" value="F:manganese ion binding"/>
    <property type="evidence" value="ECO:0007669"/>
    <property type="project" value="TreeGrafter"/>
</dbReference>
<dbReference type="InterPro" id="IPR014033">
    <property type="entry name" value="Arginase"/>
</dbReference>
<organism evidence="12">
    <name type="scientific">Darwinula stevensoni</name>
    <dbReference type="NCBI Taxonomy" id="69355"/>
    <lineage>
        <taxon>Eukaryota</taxon>
        <taxon>Metazoa</taxon>
        <taxon>Ecdysozoa</taxon>
        <taxon>Arthropoda</taxon>
        <taxon>Crustacea</taxon>
        <taxon>Oligostraca</taxon>
        <taxon>Ostracoda</taxon>
        <taxon>Podocopa</taxon>
        <taxon>Podocopida</taxon>
        <taxon>Darwinulocopina</taxon>
        <taxon>Darwinuloidea</taxon>
        <taxon>Darwinulidae</taxon>
        <taxon>Darwinula</taxon>
    </lineage>
</organism>
<evidence type="ECO:0000256" key="1">
    <source>
        <dbReference type="ARBA" id="ARBA00005098"/>
    </source>
</evidence>
<dbReference type="NCBIfam" id="TIGR01229">
    <property type="entry name" value="rocF_arginase"/>
    <property type="match status" value="1"/>
</dbReference>
<accession>A0A7R9A4I5</accession>
<dbReference type="UniPathway" id="UPA00158">
    <property type="reaction ID" value="UER00270"/>
</dbReference>
<keyword evidence="7 11" id="KW-0378">Hydrolase</keyword>
<keyword evidence="6 11" id="KW-0479">Metal-binding</keyword>
<evidence type="ECO:0000256" key="2">
    <source>
        <dbReference type="ARBA" id="ARBA00012168"/>
    </source>
</evidence>
<evidence type="ECO:0000256" key="7">
    <source>
        <dbReference type="ARBA" id="ARBA00022801"/>
    </source>
</evidence>
<dbReference type="Proteomes" id="UP000677054">
    <property type="component" value="Unassembled WGS sequence"/>
</dbReference>
<dbReference type="PRINTS" id="PR00116">
    <property type="entry name" value="ARGINASE"/>
</dbReference>
<comment type="pathway">
    <text evidence="1 11">Nitrogen metabolism; urea cycle; L-ornithine and urea from L-arginine: step 1/1.</text>
</comment>
<evidence type="ECO:0000256" key="9">
    <source>
        <dbReference type="ARBA" id="ARBA00047391"/>
    </source>
</evidence>
<keyword evidence="8 11" id="KW-0464">Manganese</keyword>
<evidence type="ECO:0000256" key="10">
    <source>
        <dbReference type="PROSITE-ProRule" id="PRU00742"/>
    </source>
</evidence>
<keyword evidence="5 11" id="KW-0056">Arginine metabolism</keyword>
<protein>
    <recommendedName>
        <fullName evidence="3 11">Arginase</fullName>
        <ecNumber evidence="2 11">3.5.3.1</ecNumber>
    </recommendedName>
</protein>
<dbReference type="InterPro" id="IPR006035">
    <property type="entry name" value="Ureohydrolase"/>
</dbReference>
<keyword evidence="4 11" id="KW-0835">Urea cycle</keyword>
<dbReference type="GO" id="GO:0000050">
    <property type="term" value="P:urea cycle"/>
    <property type="evidence" value="ECO:0007669"/>
    <property type="project" value="UniProtKB-UniPathway"/>
</dbReference>
<dbReference type="EMBL" id="LR899802">
    <property type="protein sequence ID" value="CAD7242552.1"/>
    <property type="molecule type" value="Genomic_DNA"/>
</dbReference>
<dbReference type="SUPFAM" id="SSF52768">
    <property type="entry name" value="Arginase/deacetylase"/>
    <property type="match status" value="1"/>
</dbReference>
<dbReference type="EC" id="3.5.3.1" evidence="2 11"/>
<name>A0A7R9A4I5_9CRUS</name>
<dbReference type="PANTHER" id="PTHR43782">
    <property type="entry name" value="ARGINASE"/>
    <property type="match status" value="1"/>
</dbReference>
<evidence type="ECO:0000256" key="8">
    <source>
        <dbReference type="ARBA" id="ARBA00023211"/>
    </source>
</evidence>
<comment type="similarity">
    <text evidence="10 11">Belongs to the arginase family.</text>
</comment>
<gene>
    <name evidence="12" type="ORF">DSTB1V02_LOCUS2514</name>
</gene>
<sequence length="330" mass="35884">MRTICRESALQPKLGVETGPAAIRETGIFKALAQLGRDVRDYGDVRPDLIDPDPPLHGMRNWRNIHSYNLKASHRYGIDNVDITLADRVKQVIEDGKLCVTLGGDHSIALGTVYGHVLASKKSVGVIWVDAHADINTPLSSLSGNVHGMSLSFLCEELEDYHPPIPSWEWPDPCLTADRIVFIGLRDVDPLERLAIDKTGVKAYSMHEVEQLGIREVARRAIEDINPNGDRAIHVSFDIDAIDPVVAPCTGTPVPGGLSLREGEYLMEVIHETGALEALDMVEVNPLLGSGEEAEKTAQAAELLILAACGRYRGGNVPLGVTDLPLSRNS</sequence>
<comment type="cofactor">
    <cofactor evidence="11">
        <name>Mn(2+)</name>
        <dbReference type="ChEBI" id="CHEBI:29035"/>
    </cofactor>
    <text evidence="11">Binds 2 manganese ions per subunit.</text>
</comment>
<dbReference type="Pfam" id="PF00491">
    <property type="entry name" value="Arginase"/>
    <property type="match status" value="1"/>
</dbReference>
<dbReference type="OrthoDB" id="9992747at2759"/>
<dbReference type="PROSITE" id="PS51409">
    <property type="entry name" value="ARGINASE_2"/>
    <property type="match status" value="1"/>
</dbReference>
<dbReference type="AlphaFoldDB" id="A0A7R9A4I5"/>
<dbReference type="GO" id="GO:0004053">
    <property type="term" value="F:arginase activity"/>
    <property type="evidence" value="ECO:0007669"/>
    <property type="project" value="UniProtKB-EC"/>
</dbReference>
<dbReference type="Gene3D" id="3.40.800.10">
    <property type="entry name" value="Ureohydrolase domain"/>
    <property type="match status" value="1"/>
</dbReference>
<keyword evidence="13" id="KW-1185">Reference proteome</keyword>
<dbReference type="InterPro" id="IPR023696">
    <property type="entry name" value="Ureohydrolase_dom_sf"/>
</dbReference>
<dbReference type="EMBL" id="CAJPEV010000285">
    <property type="protein sequence ID" value="CAG0883429.1"/>
    <property type="molecule type" value="Genomic_DNA"/>
</dbReference>
<evidence type="ECO:0000256" key="3">
    <source>
        <dbReference type="ARBA" id="ARBA00018123"/>
    </source>
</evidence>
<dbReference type="GO" id="GO:0006525">
    <property type="term" value="P:arginine metabolic process"/>
    <property type="evidence" value="ECO:0007669"/>
    <property type="project" value="UniProtKB-KW"/>
</dbReference>
<evidence type="ECO:0000313" key="13">
    <source>
        <dbReference type="Proteomes" id="UP000677054"/>
    </source>
</evidence>
<dbReference type="FunFam" id="3.40.800.10:FF:000012">
    <property type="entry name" value="Arginase"/>
    <property type="match status" value="1"/>
</dbReference>
<dbReference type="GO" id="GO:0005829">
    <property type="term" value="C:cytosol"/>
    <property type="evidence" value="ECO:0007669"/>
    <property type="project" value="TreeGrafter"/>
</dbReference>
<evidence type="ECO:0000313" key="12">
    <source>
        <dbReference type="EMBL" id="CAD7242552.1"/>
    </source>
</evidence>
<dbReference type="GO" id="GO:0005634">
    <property type="term" value="C:nucleus"/>
    <property type="evidence" value="ECO:0007669"/>
    <property type="project" value="TreeGrafter"/>
</dbReference>
<proteinExistence type="inferred from homology"/>
<reference evidence="12" key="1">
    <citation type="submission" date="2020-11" db="EMBL/GenBank/DDBJ databases">
        <authorList>
            <person name="Tran Van P."/>
        </authorList>
    </citation>
    <scope>NUCLEOTIDE SEQUENCE</scope>
</reference>
<evidence type="ECO:0000256" key="4">
    <source>
        <dbReference type="ARBA" id="ARBA00022436"/>
    </source>
</evidence>
<dbReference type="CDD" id="cd09989">
    <property type="entry name" value="Arginase"/>
    <property type="match status" value="1"/>
</dbReference>
<comment type="catalytic activity">
    <reaction evidence="9 11">
        <text>L-arginine + H2O = urea + L-ornithine</text>
        <dbReference type="Rhea" id="RHEA:20569"/>
        <dbReference type="ChEBI" id="CHEBI:15377"/>
        <dbReference type="ChEBI" id="CHEBI:16199"/>
        <dbReference type="ChEBI" id="CHEBI:32682"/>
        <dbReference type="ChEBI" id="CHEBI:46911"/>
        <dbReference type="EC" id="3.5.3.1"/>
    </reaction>
</comment>
<evidence type="ECO:0000256" key="5">
    <source>
        <dbReference type="ARBA" id="ARBA00022503"/>
    </source>
</evidence>